<feature type="compositionally biased region" description="Basic and acidic residues" evidence="1">
    <location>
        <begin position="28"/>
        <end position="37"/>
    </location>
</feature>
<proteinExistence type="predicted"/>
<dbReference type="PANTHER" id="PTHR37784:SF2">
    <property type="entry name" value="HIGH-OSMOLARITY-INDUCED TRANSCRIPTION PROTEIN 1"/>
    <property type="match status" value="1"/>
</dbReference>
<feature type="region of interest" description="Disordered" evidence="1">
    <location>
        <begin position="1"/>
        <end position="74"/>
    </location>
</feature>
<name>A0A5D3AMW1_9TREE</name>
<dbReference type="AlphaFoldDB" id="A0A5D3AMW1"/>
<dbReference type="Pfam" id="PF12550">
    <property type="entry name" value="GCR1_C"/>
    <property type="match status" value="1"/>
</dbReference>
<feature type="compositionally biased region" description="Pro residues" evidence="1">
    <location>
        <begin position="7"/>
        <end position="16"/>
    </location>
</feature>
<feature type="region of interest" description="Disordered" evidence="1">
    <location>
        <begin position="233"/>
        <end position="277"/>
    </location>
</feature>
<dbReference type="PANTHER" id="PTHR37784">
    <property type="entry name" value="PROTEIN MSN1"/>
    <property type="match status" value="1"/>
</dbReference>
<feature type="compositionally biased region" description="Low complexity" evidence="1">
    <location>
        <begin position="256"/>
        <end position="274"/>
    </location>
</feature>
<evidence type="ECO:0000313" key="3">
    <source>
        <dbReference type="EMBL" id="TYJ52194.1"/>
    </source>
</evidence>
<evidence type="ECO:0000313" key="4">
    <source>
        <dbReference type="Proteomes" id="UP000322245"/>
    </source>
</evidence>
<gene>
    <name evidence="3" type="ORF">B9479_007209</name>
</gene>
<feature type="domain" description="Transcription activator GCR1-like" evidence="2">
    <location>
        <begin position="276"/>
        <end position="360"/>
    </location>
</feature>
<dbReference type="EMBL" id="NIDF01000150">
    <property type="protein sequence ID" value="TYJ52194.1"/>
    <property type="molecule type" value="Genomic_DNA"/>
</dbReference>
<dbReference type="GO" id="GO:0000981">
    <property type="term" value="F:DNA-binding transcription factor activity, RNA polymerase II-specific"/>
    <property type="evidence" value="ECO:0007669"/>
    <property type="project" value="TreeGrafter"/>
</dbReference>
<evidence type="ECO:0000259" key="2">
    <source>
        <dbReference type="Pfam" id="PF12550"/>
    </source>
</evidence>
<dbReference type="GO" id="GO:0060963">
    <property type="term" value="P:positive regulation of ribosomal protein gene transcription by RNA polymerase II"/>
    <property type="evidence" value="ECO:0007669"/>
    <property type="project" value="TreeGrafter"/>
</dbReference>
<dbReference type="GO" id="GO:0000978">
    <property type="term" value="F:RNA polymerase II cis-regulatory region sequence-specific DNA binding"/>
    <property type="evidence" value="ECO:0007669"/>
    <property type="project" value="TreeGrafter"/>
</dbReference>
<feature type="compositionally biased region" description="Basic residues" evidence="1">
    <location>
        <begin position="238"/>
        <end position="248"/>
    </location>
</feature>
<dbReference type="InterPro" id="IPR022210">
    <property type="entry name" value="TF_GCR1-like"/>
</dbReference>
<feature type="compositionally biased region" description="Polar residues" evidence="1">
    <location>
        <begin position="193"/>
        <end position="206"/>
    </location>
</feature>
<feature type="compositionally biased region" description="Pro residues" evidence="1">
    <location>
        <begin position="60"/>
        <end position="69"/>
    </location>
</feature>
<dbReference type="Proteomes" id="UP000322245">
    <property type="component" value="Unassembled WGS sequence"/>
</dbReference>
<organism evidence="3 4">
    <name type="scientific">Cryptococcus floricola</name>
    <dbReference type="NCBI Taxonomy" id="2591691"/>
    <lineage>
        <taxon>Eukaryota</taxon>
        <taxon>Fungi</taxon>
        <taxon>Dikarya</taxon>
        <taxon>Basidiomycota</taxon>
        <taxon>Agaricomycotina</taxon>
        <taxon>Tremellomycetes</taxon>
        <taxon>Tremellales</taxon>
        <taxon>Cryptococcaceae</taxon>
        <taxon>Cryptococcus</taxon>
    </lineage>
</organism>
<evidence type="ECO:0000256" key="1">
    <source>
        <dbReference type="SAM" id="MobiDB-lite"/>
    </source>
</evidence>
<reference evidence="3 4" key="1">
    <citation type="submission" date="2017-05" db="EMBL/GenBank/DDBJ databases">
        <title>The Genome Sequence of Tsuchiyaea wingfieldii DSM 27421.</title>
        <authorList>
            <person name="Cuomo C."/>
            <person name="Passer A."/>
            <person name="Billmyre B."/>
            <person name="Heitman J."/>
        </authorList>
    </citation>
    <scope>NUCLEOTIDE SEQUENCE [LARGE SCALE GENOMIC DNA]</scope>
    <source>
        <strain evidence="3 4">DSM 27421</strain>
    </source>
</reference>
<accession>A0A5D3AMW1</accession>
<comment type="caution">
    <text evidence="3">The sequence shown here is derived from an EMBL/GenBank/DDBJ whole genome shotgun (WGS) entry which is preliminary data.</text>
</comment>
<sequence length="370" mass="40538">MSGQPAHPAPFPPSSYPGPDSFCPDPATPRESKKEGRMPQPDDTLAHLASISLPDHSPSLPHPPPPEQPPQAYTHNLALAFTRIYDALDSLKHSSPSAAAQTQGLAELERTVRALNAGIVDDVRRAVEEGVRRGVREGMEGMVLRVEWKEGGVGRAVPQPPAQAQPQPQHQSGGQGQGQREREEVRAAGPSRPANNTSPTAWNLSGLTGLGNLPTPAENSQLSNLFSLAQQSLSIPPHHPHPHPHPHTPPHPLPPSSSSTPLPSFSLGPLSPSSNFTMSREVKSVPDLWKEYTIGWDGQPAVRDIYEGGNARKRRRGKRFRDDSERKFYRRRKKVLEMVEALVEKGVGEEVAVERVERLRERRKYCVGVA</sequence>
<keyword evidence="4" id="KW-1185">Reference proteome</keyword>
<dbReference type="InterPro" id="IPR052146">
    <property type="entry name" value="HOT1"/>
</dbReference>
<feature type="region of interest" description="Disordered" evidence="1">
    <location>
        <begin position="153"/>
        <end position="218"/>
    </location>
</feature>
<protein>
    <recommendedName>
        <fullName evidence="2">Transcription activator GCR1-like domain-containing protein</fullName>
    </recommendedName>
</protein>